<evidence type="ECO:0000256" key="2">
    <source>
        <dbReference type="SAM" id="Phobius"/>
    </source>
</evidence>
<keyword evidence="4" id="KW-1185">Reference proteome</keyword>
<feature type="compositionally biased region" description="Low complexity" evidence="1">
    <location>
        <begin position="675"/>
        <end position="690"/>
    </location>
</feature>
<dbReference type="STRING" id="131310.A0A0N4ZKD8"/>
<feature type="chain" id="PRO_5005891850" evidence="3">
    <location>
        <begin position="27"/>
        <end position="739"/>
    </location>
</feature>
<dbReference type="WBParaSite" id="PTRK_0000857100.1">
    <property type="protein sequence ID" value="PTRK_0000857100.1"/>
    <property type="gene ID" value="PTRK_0000857100"/>
</dbReference>
<keyword evidence="3" id="KW-0732">Signal</keyword>
<keyword evidence="2" id="KW-0812">Transmembrane</keyword>
<feature type="transmembrane region" description="Helical" evidence="2">
    <location>
        <begin position="612"/>
        <end position="638"/>
    </location>
</feature>
<dbReference type="AlphaFoldDB" id="A0A0N4ZKD8"/>
<feature type="compositionally biased region" description="Polar residues" evidence="1">
    <location>
        <begin position="691"/>
        <end position="706"/>
    </location>
</feature>
<sequence length="739" mass="83785">MVDTQNLWTCKFLLLLLIFNVSQINGFDYPCIGSSSSFVETIGYIATNSESYTSNQYTNSSFKLKDSKVFLFKKNKENIGGFDLSNVPVALADIKDVLGSDIVGFSRGIYFGLCPSNQASSSVYYPYGYKETLVVKKYDHPTRCSLYHCEIGLYFFQRSTTEDNFVTALKVEQSFYIGFEKRNDGKPFLLDTFDYENIIFPLYACPYFNWIAKLSLAGFIPSDHLINDNGFVTKTNELRHIFTPIYPRKTGDKYFICGSIKQPEGLDTILVGYKINHKVDLGMNPFFDNNEINENKCGNDNLEPGNTFSYSPGGLNFEDSNALMRYMGKSIKYYSGQYLMVYDLAPLNEIESNSDWRTKYYELYEKHRRTFVPSCIKKVGDVEATLKFKYNGKILSLNEDIFENKKIEYVVIKKIERSEKPLVKCHAVPNKYVTDPRYEDFYKYRYKTILQKGRLTKNKESSSSINFFTGTQHLYEIYGFFHCVIGVSHEVPLIKTTEFVILPTSQEIVEEVIETKSIPSADTSCKIKLLDVGELIEMSVQVPGDGVTKYKGSKDKFSDKGNLRIFKKLDPLKANGTIFECIYKALGKNFLTVKRTIIFDSSEFLSHLRMRIIIIGIISSVVIIVVFILVGVTIFSYLKIKKRKRSNLLSQATSESNASSFSKSNISRIPKFRKSNTSMSSSSNLSALSSKQTLKSNIRPTSTSKSPLKLSAAPRSTLVSSTDSGSLSKDKLKSGSKIK</sequence>
<reference evidence="5" key="1">
    <citation type="submission" date="2017-02" db="UniProtKB">
        <authorList>
            <consortium name="WormBaseParasite"/>
        </authorList>
    </citation>
    <scope>IDENTIFICATION</scope>
</reference>
<keyword evidence="2" id="KW-1133">Transmembrane helix</keyword>
<organism evidence="4 5">
    <name type="scientific">Parastrongyloides trichosuri</name>
    <name type="common">Possum-specific nematode worm</name>
    <dbReference type="NCBI Taxonomy" id="131310"/>
    <lineage>
        <taxon>Eukaryota</taxon>
        <taxon>Metazoa</taxon>
        <taxon>Ecdysozoa</taxon>
        <taxon>Nematoda</taxon>
        <taxon>Chromadorea</taxon>
        <taxon>Rhabditida</taxon>
        <taxon>Tylenchina</taxon>
        <taxon>Panagrolaimomorpha</taxon>
        <taxon>Strongyloidoidea</taxon>
        <taxon>Strongyloididae</taxon>
        <taxon>Parastrongyloides</taxon>
    </lineage>
</organism>
<keyword evidence="2" id="KW-0472">Membrane</keyword>
<evidence type="ECO:0000256" key="3">
    <source>
        <dbReference type="SAM" id="SignalP"/>
    </source>
</evidence>
<accession>A0A0N4ZKD8</accession>
<protein>
    <submittedName>
        <fullName evidence="5">EGF-like domain-containing protein</fullName>
    </submittedName>
</protein>
<evidence type="ECO:0000313" key="5">
    <source>
        <dbReference type="WBParaSite" id="PTRK_0000857100.1"/>
    </source>
</evidence>
<feature type="compositionally biased region" description="Low complexity" evidence="1">
    <location>
        <begin position="716"/>
        <end position="727"/>
    </location>
</feature>
<feature type="region of interest" description="Disordered" evidence="1">
    <location>
        <begin position="674"/>
        <end position="739"/>
    </location>
</feature>
<dbReference type="Proteomes" id="UP000038045">
    <property type="component" value="Unplaced"/>
</dbReference>
<feature type="signal peptide" evidence="3">
    <location>
        <begin position="1"/>
        <end position="26"/>
    </location>
</feature>
<evidence type="ECO:0000256" key="1">
    <source>
        <dbReference type="SAM" id="MobiDB-lite"/>
    </source>
</evidence>
<evidence type="ECO:0000313" key="4">
    <source>
        <dbReference type="Proteomes" id="UP000038045"/>
    </source>
</evidence>
<proteinExistence type="predicted"/>
<name>A0A0N4ZKD8_PARTI</name>